<protein>
    <submittedName>
        <fullName evidence="1">E4 ORF6/7</fullName>
    </submittedName>
</protein>
<accession>A0A348FKH8</accession>
<reference evidence="1 2" key="1">
    <citation type="journal article" date="2017" name="Viruses">
        <title>Characterization of a Novel Bat Adenovirus Isolated from Straw-Colored Fruit Bat (Eidolon helvum).</title>
        <authorList>
            <person name="Ogawa H."/>
            <person name="Kajihara M."/>
            <person name="Nao N."/>
            <person name="Shigeno A."/>
            <person name="Fujikura D."/>
            <person name="Hang'ombe B.M."/>
            <person name="Mweene A.S."/>
            <person name="Mutemwa A."/>
            <person name="Squarre D."/>
            <person name="Yamada M."/>
            <person name="Higashi H."/>
            <person name="Sawa H."/>
            <person name="Takada A."/>
        </authorList>
    </citation>
    <scope>NUCLEOTIDE SEQUENCE [LARGE SCALE GENOMIC DNA]</scope>
    <source>
        <strain evidence="1">06-106</strain>
    </source>
</reference>
<keyword evidence="2" id="KW-1185">Reference proteome</keyword>
<dbReference type="RefSeq" id="YP_010790730.1">
    <property type="nucleotide sequence ID" value="NC_075453.1"/>
</dbReference>
<dbReference type="EMBL" id="AP018374">
    <property type="protein sequence ID" value="BBF72845.1"/>
    <property type="molecule type" value="Genomic_DNA"/>
</dbReference>
<dbReference type="Proteomes" id="UP000317189">
    <property type="component" value="Segment"/>
</dbReference>
<organism evidence="1 2">
    <name type="scientific">Eidolon helvum adenovirus</name>
    <dbReference type="NCBI Taxonomy" id="2039267"/>
    <lineage>
        <taxon>Viruses</taxon>
        <taxon>Varidnaviria</taxon>
        <taxon>Bamfordvirae</taxon>
        <taxon>Preplasmiviricota</taxon>
        <taxon>Polisuviricotina</taxon>
        <taxon>Pharingeaviricetes</taxon>
        <taxon>Rowavirales</taxon>
        <taxon>Adenoviridae</taxon>
        <taxon>Mastadenovirus</taxon>
    </lineage>
</organism>
<proteinExistence type="predicted"/>
<evidence type="ECO:0000313" key="1">
    <source>
        <dbReference type="EMBL" id="BBF72845.1"/>
    </source>
</evidence>
<name>A0A348FKH8_9ADEN</name>
<dbReference type="GeneID" id="80528140"/>
<dbReference type="KEGG" id="vg:80528140"/>
<sequence length="88" mass="9704">MDACFGREHLVGEEPEAVTLQEKDIPDKLINIADLAYAHRTVNFTFKGTIIGTNAYIFTDDYSVSAGKGYVSVITNSHGGRIIIHFND</sequence>
<evidence type="ECO:0000313" key="2">
    <source>
        <dbReference type="Proteomes" id="UP000317189"/>
    </source>
</evidence>